<keyword evidence="1" id="KW-0472">Membrane</keyword>
<sequence length="170" mass="19496">MLFFTINSFKKPHRQPSWINLLSQTDNLPNLPIISTNFRYFSSSNDESRTRCEDECEEVYFSFFTYGKCVGDIFGRLPKDQQPACNLRCGVRPRLWTSIGLFCVFAASLATLLFTIPMCIATCASCLHAKKANKNAKRVIMEQQQGPNKDQQIATMGYNPYAYWPYYGRA</sequence>
<keyword evidence="3" id="KW-1185">Reference proteome</keyword>
<keyword evidence="1" id="KW-1133">Transmembrane helix</keyword>
<proteinExistence type="predicted"/>
<evidence type="ECO:0000313" key="2">
    <source>
        <dbReference type="EMBL" id="VDM75904.1"/>
    </source>
</evidence>
<evidence type="ECO:0000313" key="3">
    <source>
        <dbReference type="Proteomes" id="UP000270094"/>
    </source>
</evidence>
<dbReference type="AlphaFoldDB" id="A0A3P7JCV3"/>
<protein>
    <submittedName>
        <fullName evidence="2">Uncharacterized protein</fullName>
    </submittedName>
</protein>
<keyword evidence="1" id="KW-0812">Transmembrane</keyword>
<name>A0A3P7JCV3_STRVU</name>
<accession>A0A3P7JCV3</accession>
<evidence type="ECO:0000256" key="1">
    <source>
        <dbReference type="SAM" id="Phobius"/>
    </source>
</evidence>
<dbReference type="OrthoDB" id="5859179at2759"/>
<dbReference type="Proteomes" id="UP000270094">
    <property type="component" value="Unassembled WGS sequence"/>
</dbReference>
<organism evidence="2 3">
    <name type="scientific">Strongylus vulgaris</name>
    <name type="common">Blood worm</name>
    <dbReference type="NCBI Taxonomy" id="40348"/>
    <lineage>
        <taxon>Eukaryota</taxon>
        <taxon>Metazoa</taxon>
        <taxon>Ecdysozoa</taxon>
        <taxon>Nematoda</taxon>
        <taxon>Chromadorea</taxon>
        <taxon>Rhabditida</taxon>
        <taxon>Rhabditina</taxon>
        <taxon>Rhabditomorpha</taxon>
        <taxon>Strongyloidea</taxon>
        <taxon>Strongylidae</taxon>
        <taxon>Strongylus</taxon>
    </lineage>
</organism>
<reference evidence="2 3" key="1">
    <citation type="submission" date="2018-11" db="EMBL/GenBank/DDBJ databases">
        <authorList>
            <consortium name="Pathogen Informatics"/>
        </authorList>
    </citation>
    <scope>NUCLEOTIDE SEQUENCE [LARGE SCALE GENOMIC DNA]</scope>
</reference>
<gene>
    <name evidence="2" type="ORF">SVUK_LOCUS10902</name>
</gene>
<feature type="transmembrane region" description="Helical" evidence="1">
    <location>
        <begin position="95"/>
        <end position="116"/>
    </location>
</feature>
<dbReference type="EMBL" id="UYYB01096008">
    <property type="protein sequence ID" value="VDM75904.1"/>
    <property type="molecule type" value="Genomic_DNA"/>
</dbReference>